<dbReference type="GO" id="GO:0032259">
    <property type="term" value="P:methylation"/>
    <property type="evidence" value="ECO:0007669"/>
    <property type="project" value="UniProtKB-KW"/>
</dbReference>
<evidence type="ECO:0000259" key="4">
    <source>
        <dbReference type="Pfam" id="PF00891"/>
    </source>
</evidence>
<feature type="domain" description="O-methyltransferase dimerisation" evidence="5">
    <location>
        <begin position="23"/>
        <end position="91"/>
    </location>
</feature>
<dbReference type="PANTHER" id="PTHR43712:SF2">
    <property type="entry name" value="O-METHYLTRANSFERASE CICE"/>
    <property type="match status" value="1"/>
</dbReference>
<evidence type="ECO:0000313" key="7">
    <source>
        <dbReference type="Proteomes" id="UP001589810"/>
    </source>
</evidence>
<accession>A0ABV6N6L9</accession>
<protein>
    <submittedName>
        <fullName evidence="6">Methyltransferase</fullName>
    </submittedName>
</protein>
<keyword evidence="7" id="KW-1185">Reference proteome</keyword>
<dbReference type="RefSeq" id="WP_273937936.1">
    <property type="nucleotide sequence ID" value="NZ_CP097263.1"/>
</dbReference>
<dbReference type="Gene3D" id="1.10.10.10">
    <property type="entry name" value="Winged helix-like DNA-binding domain superfamily/Winged helix DNA-binding domain"/>
    <property type="match status" value="1"/>
</dbReference>
<reference evidence="6 7" key="1">
    <citation type="submission" date="2024-09" db="EMBL/GenBank/DDBJ databases">
        <authorList>
            <person name="Sun Q."/>
            <person name="Mori K."/>
        </authorList>
    </citation>
    <scope>NUCLEOTIDE SEQUENCE [LARGE SCALE GENOMIC DNA]</scope>
    <source>
        <strain evidence="6 7">TBRC 1432</strain>
    </source>
</reference>
<dbReference type="GO" id="GO:0008168">
    <property type="term" value="F:methyltransferase activity"/>
    <property type="evidence" value="ECO:0007669"/>
    <property type="project" value="UniProtKB-KW"/>
</dbReference>
<dbReference type="Proteomes" id="UP001589810">
    <property type="component" value="Unassembled WGS sequence"/>
</dbReference>
<evidence type="ECO:0000256" key="2">
    <source>
        <dbReference type="ARBA" id="ARBA00022679"/>
    </source>
</evidence>
<evidence type="ECO:0000256" key="3">
    <source>
        <dbReference type="ARBA" id="ARBA00022691"/>
    </source>
</evidence>
<comment type="caution">
    <text evidence="6">The sequence shown here is derived from an EMBL/GenBank/DDBJ whole genome shotgun (WGS) entry which is preliminary data.</text>
</comment>
<keyword evidence="3" id="KW-0949">S-adenosyl-L-methionine</keyword>
<dbReference type="InterPro" id="IPR029063">
    <property type="entry name" value="SAM-dependent_MTases_sf"/>
</dbReference>
<gene>
    <name evidence="6" type="ORF">ACFFH7_42450</name>
</gene>
<dbReference type="SUPFAM" id="SSF53335">
    <property type="entry name" value="S-adenosyl-L-methionine-dependent methyltransferases"/>
    <property type="match status" value="1"/>
</dbReference>
<evidence type="ECO:0000313" key="6">
    <source>
        <dbReference type="EMBL" id="MFC0548230.1"/>
    </source>
</evidence>
<dbReference type="InterPro" id="IPR036390">
    <property type="entry name" value="WH_DNA-bd_sf"/>
</dbReference>
<dbReference type="InterPro" id="IPR016461">
    <property type="entry name" value="COMT-like"/>
</dbReference>
<dbReference type="PROSITE" id="PS51683">
    <property type="entry name" value="SAM_OMT_II"/>
    <property type="match status" value="1"/>
</dbReference>
<keyword evidence="1 6" id="KW-0489">Methyltransferase</keyword>
<proteinExistence type="predicted"/>
<dbReference type="EMBL" id="JBHLUD010000015">
    <property type="protein sequence ID" value="MFC0548230.1"/>
    <property type="molecule type" value="Genomic_DNA"/>
</dbReference>
<keyword evidence="2" id="KW-0808">Transferase</keyword>
<evidence type="ECO:0000259" key="5">
    <source>
        <dbReference type="Pfam" id="PF08100"/>
    </source>
</evidence>
<dbReference type="Pfam" id="PF00891">
    <property type="entry name" value="Methyltransf_2"/>
    <property type="match status" value="1"/>
</dbReference>
<feature type="domain" description="O-methyltransferase C-terminal" evidence="4">
    <location>
        <begin position="112"/>
        <end position="318"/>
    </location>
</feature>
<dbReference type="Gene3D" id="1.10.287.1350">
    <property type="match status" value="1"/>
</dbReference>
<dbReference type="SUPFAM" id="SSF46785">
    <property type="entry name" value="Winged helix' DNA-binding domain"/>
    <property type="match status" value="1"/>
</dbReference>
<name>A0ABV6N6L9_9PSEU</name>
<dbReference type="PIRSF" id="PIRSF005739">
    <property type="entry name" value="O-mtase"/>
    <property type="match status" value="1"/>
</dbReference>
<dbReference type="Pfam" id="PF08100">
    <property type="entry name" value="Dimerisation"/>
    <property type="match status" value="1"/>
</dbReference>
<sequence>MAELATALVDEFLTLVDDSCVAVLPHVLRIAAELRVADVLADGPRDVDTIASEVDADTESLYRMLRALASVGLVTESEQRTFALTQRGRRLRTDATDTSWASVVNIESQQAWIRATDTIRSSKSAFDQTHGGEFFEHKDEDPGANRMFLRRMRERAGRSYPRFPIAVDWDPSAVVMDIGGGDGYLLGRVLDFKQNLSGVLFDRQATVDVVRSEGTLDRFGARVSTESGDFFQKVPLGADTHLMCSVLHDWTDEQAITILRNSRESLEPGGRLHIVEMVVPDGDDWHPSKWSDVGMMVLTGGRERTRVEFDALLSAAGYTLTSVRGIPRSYFSVITAV</sequence>
<dbReference type="InterPro" id="IPR036388">
    <property type="entry name" value="WH-like_DNA-bd_sf"/>
</dbReference>
<dbReference type="PANTHER" id="PTHR43712">
    <property type="entry name" value="PUTATIVE (AFU_ORTHOLOGUE AFUA_4G14580)-RELATED"/>
    <property type="match status" value="1"/>
</dbReference>
<evidence type="ECO:0000256" key="1">
    <source>
        <dbReference type="ARBA" id="ARBA00022603"/>
    </source>
</evidence>
<dbReference type="Gene3D" id="3.40.50.150">
    <property type="entry name" value="Vaccinia Virus protein VP39"/>
    <property type="match status" value="1"/>
</dbReference>
<dbReference type="InterPro" id="IPR001077">
    <property type="entry name" value="COMT_C"/>
</dbReference>
<dbReference type="InterPro" id="IPR012967">
    <property type="entry name" value="COMT_dimerisation"/>
</dbReference>
<organism evidence="6 7">
    <name type="scientific">Kutzneria chonburiensis</name>
    <dbReference type="NCBI Taxonomy" id="1483604"/>
    <lineage>
        <taxon>Bacteria</taxon>
        <taxon>Bacillati</taxon>
        <taxon>Actinomycetota</taxon>
        <taxon>Actinomycetes</taxon>
        <taxon>Pseudonocardiales</taxon>
        <taxon>Pseudonocardiaceae</taxon>
        <taxon>Kutzneria</taxon>
    </lineage>
</organism>